<gene>
    <name evidence="3" type="ORF">HRV97_15415</name>
</gene>
<evidence type="ECO:0000313" key="3">
    <source>
        <dbReference type="EMBL" id="NTS66539.1"/>
    </source>
</evidence>
<keyword evidence="4" id="KW-1185">Reference proteome</keyword>
<dbReference type="InterPro" id="IPR006116">
    <property type="entry name" value="NT_2-5OAS_ClassI-CCAase"/>
</dbReference>
<name>A0ABX2JQ09_9SPHN</name>
<protein>
    <submittedName>
        <fullName evidence="3">Nucleotidyltransferase</fullName>
    </submittedName>
</protein>
<dbReference type="RefSeq" id="WP_174195140.1">
    <property type="nucleotide sequence ID" value="NZ_JABULH010000009.1"/>
</dbReference>
<sequence length="437" mass="50184">MSRADDFKTLFSNIAIDNEATISSRYGEVTRACNLQFRDTDSRTDNSLQVGSYGRWTAIRGISDLDMLYIMPSGKWERYKDKPYQLLRDTADAIQARYASTTVYVDTLVVVCQYQNFKIEVQPVFEDEEGFWYPHTKGQGCYRLTRPRPELATTQQVNTDKNGNLRRLAKMTRAWKNKHGVAMGGLLIDTLAHNFLVSRTEYDKTSLNSCAQMMRDFLSFLLEEPKKDRYAALGSGQHVKVRKAFQSKAKKGLALADKALEAGEDSKANTRWRKLFGRAYPLSATTEVRKAQLTEAGYTADNTEEFIEDQFPVDIRYSLRLECEIKQSGFRTVFLRAMRGFNARRPNVYKSKSLRFYIDEEDIKGVYHVYWKVLNRGPEAIRRNIIRGQIVPDSGNKTKRETSDFRGEHVVDCYAVQDGVVVAKDRIHVPIVDESEK</sequence>
<dbReference type="InterPro" id="IPR043519">
    <property type="entry name" value="NT_sf"/>
</dbReference>
<dbReference type="SUPFAM" id="SSF81301">
    <property type="entry name" value="Nucleotidyltransferase"/>
    <property type="match status" value="1"/>
</dbReference>
<proteinExistence type="predicted"/>
<evidence type="ECO:0000259" key="2">
    <source>
        <dbReference type="Pfam" id="PF18134"/>
    </source>
</evidence>
<organism evidence="3 4">
    <name type="scientific">Sphingomonas hominis</name>
    <dbReference type="NCBI Taxonomy" id="2741495"/>
    <lineage>
        <taxon>Bacteria</taxon>
        <taxon>Pseudomonadati</taxon>
        <taxon>Pseudomonadota</taxon>
        <taxon>Alphaproteobacteria</taxon>
        <taxon>Sphingomonadales</taxon>
        <taxon>Sphingomonadaceae</taxon>
        <taxon>Sphingomonas</taxon>
    </lineage>
</organism>
<accession>A0ABX2JQ09</accession>
<dbReference type="Proteomes" id="UP000621447">
    <property type="component" value="Unassembled WGS sequence"/>
</dbReference>
<dbReference type="InterPro" id="IPR040511">
    <property type="entry name" value="AGS_C"/>
</dbReference>
<reference evidence="3 4" key="1">
    <citation type="submission" date="2020-06" db="EMBL/GenBank/DDBJ databases">
        <title>Sphingomonas hominis sp. nov., a member of the Sphingomonas, isolated from the hair of a 22-year-old girl.</title>
        <authorList>
            <person name="Zhang D.-F."/>
            <person name="Cui X.-W."/>
        </authorList>
    </citation>
    <scope>NUCLEOTIDE SEQUENCE [LARGE SCALE GENOMIC DNA]</scope>
    <source>
        <strain evidence="3 4">HHU CXW</strain>
    </source>
</reference>
<keyword evidence="1" id="KW-0051">Antiviral defense</keyword>
<dbReference type="Pfam" id="PF18134">
    <property type="entry name" value="AGS_C"/>
    <property type="match status" value="1"/>
</dbReference>
<evidence type="ECO:0000313" key="4">
    <source>
        <dbReference type="Proteomes" id="UP000621447"/>
    </source>
</evidence>
<dbReference type="EMBL" id="JABULH010000009">
    <property type="protein sequence ID" value="NTS66539.1"/>
    <property type="molecule type" value="Genomic_DNA"/>
</dbReference>
<feature type="domain" description="Adenylyl/Guanylyl and SMODS C-terminal sensor" evidence="2">
    <location>
        <begin position="302"/>
        <end position="431"/>
    </location>
</feature>
<dbReference type="CDD" id="cd05400">
    <property type="entry name" value="NT_2-5OAS_ClassI-CCAase"/>
    <property type="match status" value="1"/>
</dbReference>
<dbReference type="Pfam" id="PF18144">
    <property type="entry name" value="SMODS"/>
    <property type="match status" value="1"/>
</dbReference>
<comment type="caution">
    <text evidence="3">The sequence shown here is derived from an EMBL/GenBank/DDBJ whole genome shotgun (WGS) entry which is preliminary data.</text>
</comment>
<evidence type="ECO:0000256" key="1">
    <source>
        <dbReference type="ARBA" id="ARBA00023118"/>
    </source>
</evidence>